<dbReference type="Proteomes" id="UP000050741">
    <property type="component" value="Unassembled WGS sequence"/>
</dbReference>
<evidence type="ECO:0000256" key="6">
    <source>
        <dbReference type="SAM" id="MobiDB-lite"/>
    </source>
</evidence>
<protein>
    <submittedName>
        <fullName evidence="9">FLYWCH-type domain-containing protein</fullName>
    </submittedName>
</protein>
<dbReference type="WBParaSite" id="GPLIN_001220100">
    <property type="protein sequence ID" value="GPLIN_001220100"/>
    <property type="gene ID" value="GPLIN_001220100"/>
</dbReference>
<dbReference type="GO" id="GO:0006412">
    <property type="term" value="P:translation"/>
    <property type="evidence" value="ECO:0007669"/>
    <property type="project" value="InterPro"/>
</dbReference>
<dbReference type="Gene3D" id="2.20.25.240">
    <property type="match status" value="1"/>
</dbReference>
<dbReference type="SUPFAM" id="SSF52313">
    <property type="entry name" value="Ribosomal protein S2"/>
    <property type="match status" value="1"/>
</dbReference>
<reference evidence="9" key="3">
    <citation type="submission" date="2016-06" db="UniProtKB">
        <authorList>
            <consortium name="WormBaseParasite"/>
        </authorList>
    </citation>
    <scope>IDENTIFICATION</scope>
</reference>
<evidence type="ECO:0000256" key="4">
    <source>
        <dbReference type="ARBA" id="ARBA00022980"/>
    </source>
</evidence>
<keyword evidence="3" id="KW-0862">Zinc</keyword>
<dbReference type="InterPro" id="IPR005707">
    <property type="entry name" value="Ribosomal_uS2_euk/arc"/>
</dbReference>
<sequence>MEQAPPTFTQTRQGGVKMHYAGHSYYKSWEGAEGRTYWRCVHMKQYCTGSATTDAANNNSTFSPDENAALLRKARSAKVLAEQTDKIKIFHNRVARRHQKIGPSNGALCVEASIGWRIHIINIRKTWEKLLFAARAIENPTDVVVVSSQQITQRAVLKVIISSRCGQEMCRGLALRMPSRWVLARGWRCDGLKGVADELVLKDEIRPVSIAVPSGTSCSGVRSRAMHDAFRNSFFKRWERRNWTLRTNVLRKRKKPTMKPSDEPDEDVLFVDASRTLSKKKGNATLEEGEIVDESEEETPNGRTGQSK</sequence>
<evidence type="ECO:0000256" key="3">
    <source>
        <dbReference type="ARBA" id="ARBA00022833"/>
    </source>
</evidence>
<dbReference type="GO" id="GO:0015935">
    <property type="term" value="C:small ribosomal subunit"/>
    <property type="evidence" value="ECO:0007669"/>
    <property type="project" value="InterPro"/>
</dbReference>
<dbReference type="Pfam" id="PF04500">
    <property type="entry name" value="FLYWCH"/>
    <property type="match status" value="1"/>
</dbReference>
<feature type="compositionally biased region" description="Acidic residues" evidence="6">
    <location>
        <begin position="287"/>
        <end position="299"/>
    </location>
</feature>
<dbReference type="InterPro" id="IPR007588">
    <property type="entry name" value="Znf_FLYWCH"/>
</dbReference>
<name>A0A183CH45_GLOPA</name>
<keyword evidence="8" id="KW-1185">Reference proteome</keyword>
<evidence type="ECO:0000313" key="8">
    <source>
        <dbReference type="Proteomes" id="UP000050741"/>
    </source>
</evidence>
<organism evidence="8 9">
    <name type="scientific">Globodera pallida</name>
    <name type="common">Potato cyst nematode worm</name>
    <name type="synonym">Heterodera pallida</name>
    <dbReference type="NCBI Taxonomy" id="36090"/>
    <lineage>
        <taxon>Eukaryota</taxon>
        <taxon>Metazoa</taxon>
        <taxon>Ecdysozoa</taxon>
        <taxon>Nematoda</taxon>
        <taxon>Chromadorea</taxon>
        <taxon>Rhabditida</taxon>
        <taxon>Tylenchina</taxon>
        <taxon>Tylenchomorpha</taxon>
        <taxon>Tylenchoidea</taxon>
        <taxon>Heteroderidae</taxon>
        <taxon>Heteroderinae</taxon>
        <taxon>Globodera</taxon>
    </lineage>
</organism>
<feature type="domain" description="FLYWCH-type" evidence="7">
    <location>
        <begin position="8"/>
        <end position="59"/>
    </location>
</feature>
<dbReference type="Gene3D" id="3.40.50.10490">
    <property type="entry name" value="Glucose-6-phosphate isomerase like protein, domain 1"/>
    <property type="match status" value="1"/>
</dbReference>
<evidence type="ECO:0000256" key="2">
    <source>
        <dbReference type="ARBA" id="ARBA00022771"/>
    </source>
</evidence>
<keyword evidence="4" id="KW-0689">Ribosomal protein</keyword>
<accession>A0A183CH45</accession>
<keyword evidence="2" id="KW-0863">Zinc-finger</keyword>
<evidence type="ECO:0000256" key="1">
    <source>
        <dbReference type="ARBA" id="ARBA00022723"/>
    </source>
</evidence>
<dbReference type="PANTHER" id="PTHR11489">
    <property type="entry name" value="40S RIBOSOMAL PROTEIN SA"/>
    <property type="match status" value="1"/>
</dbReference>
<keyword evidence="1" id="KW-0479">Metal-binding</keyword>
<reference evidence="8" key="2">
    <citation type="submission" date="2014-05" db="EMBL/GenBank/DDBJ databases">
        <title>The genome and life-stage specific transcriptomes of Globodera pallida elucidate key aspects of plant parasitism by a cyst nematode.</title>
        <authorList>
            <person name="Cotton J.A."/>
            <person name="Lilley C.J."/>
            <person name="Jones L.M."/>
            <person name="Kikuchi T."/>
            <person name="Reid A.J."/>
            <person name="Thorpe P."/>
            <person name="Tsai I.J."/>
            <person name="Beasley H."/>
            <person name="Blok V."/>
            <person name="Cock P.J.A."/>
            <person name="Van den Akker S.E."/>
            <person name="Holroyd N."/>
            <person name="Hunt M."/>
            <person name="Mantelin S."/>
            <person name="Naghra H."/>
            <person name="Pain A."/>
            <person name="Palomares-Rius J.E."/>
            <person name="Zarowiecki M."/>
            <person name="Berriman M."/>
            <person name="Jones J.T."/>
            <person name="Urwin P.E."/>
        </authorList>
    </citation>
    <scope>NUCLEOTIDE SEQUENCE [LARGE SCALE GENOMIC DNA]</scope>
    <source>
        <strain evidence="8">Lindley</strain>
    </source>
</reference>
<evidence type="ECO:0000313" key="9">
    <source>
        <dbReference type="WBParaSite" id="GPLIN_001220100"/>
    </source>
</evidence>
<keyword evidence="5" id="KW-0687">Ribonucleoprotein</keyword>
<dbReference type="GO" id="GO:0003735">
    <property type="term" value="F:structural constituent of ribosome"/>
    <property type="evidence" value="ECO:0007669"/>
    <property type="project" value="InterPro"/>
</dbReference>
<dbReference type="InterPro" id="IPR023591">
    <property type="entry name" value="Ribosomal_uS2_flav_dom_sf"/>
</dbReference>
<evidence type="ECO:0000256" key="5">
    <source>
        <dbReference type="ARBA" id="ARBA00023274"/>
    </source>
</evidence>
<evidence type="ECO:0000259" key="7">
    <source>
        <dbReference type="Pfam" id="PF04500"/>
    </source>
</evidence>
<proteinExistence type="predicted"/>
<feature type="region of interest" description="Disordered" evidence="6">
    <location>
        <begin position="280"/>
        <end position="308"/>
    </location>
</feature>
<dbReference type="GO" id="GO:0008270">
    <property type="term" value="F:zinc ion binding"/>
    <property type="evidence" value="ECO:0007669"/>
    <property type="project" value="UniProtKB-KW"/>
</dbReference>
<reference evidence="8" key="1">
    <citation type="submission" date="2013-12" db="EMBL/GenBank/DDBJ databases">
        <authorList>
            <person name="Aslett M."/>
        </authorList>
    </citation>
    <scope>NUCLEOTIDE SEQUENCE [LARGE SCALE GENOMIC DNA]</scope>
    <source>
        <strain evidence="8">Lindley</strain>
    </source>
</reference>
<dbReference type="AlphaFoldDB" id="A0A183CH45"/>